<dbReference type="PANTHER" id="PTHR23323">
    <property type="entry name" value="VACUOLAR PROTEIN SORTING-ASSOCIATED PROTEIN"/>
    <property type="match status" value="1"/>
</dbReference>
<dbReference type="GO" id="GO:0030897">
    <property type="term" value="C:HOPS complex"/>
    <property type="evidence" value="ECO:0007669"/>
    <property type="project" value="UniProtKB-UniRule"/>
</dbReference>
<proteinExistence type="inferred from homology"/>
<evidence type="ECO:0000256" key="9">
    <source>
        <dbReference type="PIRNR" id="PIRNR007860"/>
    </source>
</evidence>
<sequence length="988" mass="110533">MSLSSWRNFPFFDCTPVRDPLFGSDSPLYSDSTLSAVCSSQDRFIIAVSNTLIKVIDKSFQLDFEFTAYELGWSVVKLKYIESYGLLCTIAEKQGQPLTLKLWSLNKIRKIVNNGPNNYPMTAFDCVKDFSVLAFGFGNGAAILVRGDLVNDRGSRQRVVYESKDPVTGVIFRDESLLYITTTLKVLTIPTTGANNGKPDRILEKNVGVDMGCTALSKDNKRHLLAGRDDALTFYSSKGATYSILLDLPKKSMHALTSKYIVFVSPMHSNLLASSNGSQYHTTKIVIVDIVNRFISFSQTVTSSVDQVFDMWGDLWAIGTDGMLYKFHEKALSEKLNILVQKDLFSIAIRLAENADPEEKLGLDDKLVLQIKKKFGDYLYEKDESMEAIEQYIQCFSLGKTSEIIQKYKDGSKIPGLIRYLEKMVEEKYAGKDHVTLLLCCYCKLKKIDEIINFIREIEIIDGEVTSPNYEFDLDTVLSLCRESGYLQLAAIIAKKFGEASIVVDIQLRDLGDAQAALAYMKTLSIEELLRVLVDNVSELLDKESNQTTALLINVFTGQYIPKPSSGFDTGELALLSSTEGDTKDTVPHPNEPENGEYPVLQSYRAFVSYMGSLGGDNESVIRTVETVKPTYLPPRPRIIFPSFVKHPNEFVIFLEACVEKYDALGGNEGDKKDILTTLFEMYLTLANSAESEDVEKAQWEKKAKDLGEREKNSVDPTSILLLSNLHSFNEGEIIARDEPGFEVDLFRSRMASGDINGSLAVLAKYGESDPELYRLALSYIVSEKHIFEAIGEKKFQEVLDKIMQLKLMTPLDVVQTLSMNSAATIGLIKNYLLQYVNSQRQEIQNNEKLAQSYREETARAKLEINRLITEPTTVQNTKCNSCGLKLDFPTVHFICKHSYHERCLGNESASSNGNGNGNASSEGYAHSCVAELEAITALRQAQEEVGERNNLFKAALSDASDRFKVMTSFYGRGAMESVRLVFDTPEE</sequence>
<dbReference type="Proteomes" id="UP000019384">
    <property type="component" value="Unassembled WGS sequence"/>
</dbReference>
<dbReference type="Pfam" id="PF17122">
    <property type="entry name" value="zf-C3H2C3"/>
    <property type="match status" value="1"/>
</dbReference>
<dbReference type="InterPro" id="IPR024763">
    <property type="entry name" value="VPS11_C"/>
</dbReference>
<dbReference type="GO" id="GO:0031901">
    <property type="term" value="C:early endosome membrane"/>
    <property type="evidence" value="ECO:0007669"/>
    <property type="project" value="EnsemblFungi"/>
</dbReference>
<dbReference type="EMBL" id="HG793127">
    <property type="protein sequence ID" value="CDK26942.1"/>
    <property type="molecule type" value="Genomic_DNA"/>
</dbReference>
<dbReference type="GO" id="GO:0033263">
    <property type="term" value="C:CORVET complex"/>
    <property type="evidence" value="ECO:0007669"/>
    <property type="project" value="UniProtKB-UniRule"/>
</dbReference>
<keyword evidence="9" id="KW-0833">Ubl conjugation pathway</keyword>
<keyword evidence="16" id="KW-1185">Reference proteome</keyword>
<keyword evidence="9" id="KW-0926">Vacuole</keyword>
<dbReference type="GO" id="GO:0006886">
    <property type="term" value="P:intracellular protein transport"/>
    <property type="evidence" value="ECO:0007669"/>
    <property type="project" value="UniProtKB-UniRule"/>
</dbReference>
<evidence type="ECO:0000259" key="14">
    <source>
        <dbReference type="Pfam" id="PF23341"/>
    </source>
</evidence>
<evidence type="ECO:0000313" key="15">
    <source>
        <dbReference type="EMBL" id="CDK26942.1"/>
    </source>
</evidence>
<dbReference type="GO" id="GO:0030674">
    <property type="term" value="F:protein-macromolecule adaptor activity"/>
    <property type="evidence" value="ECO:0007669"/>
    <property type="project" value="TreeGrafter"/>
</dbReference>
<evidence type="ECO:0000256" key="4">
    <source>
        <dbReference type="ARBA" id="ARBA00022771"/>
    </source>
</evidence>
<dbReference type="GO" id="GO:0006904">
    <property type="term" value="P:vesicle docking involved in exocytosis"/>
    <property type="evidence" value="ECO:0007669"/>
    <property type="project" value="TreeGrafter"/>
</dbReference>
<dbReference type="GO" id="GO:0000329">
    <property type="term" value="C:fungal-type vacuole membrane"/>
    <property type="evidence" value="ECO:0007669"/>
    <property type="project" value="UniProtKB-UniRule"/>
</dbReference>
<evidence type="ECO:0000256" key="1">
    <source>
        <dbReference type="ARBA" id="ARBA00007070"/>
    </source>
</evidence>
<evidence type="ECO:0000256" key="2">
    <source>
        <dbReference type="ARBA" id="ARBA00022448"/>
    </source>
</evidence>
<dbReference type="InterPro" id="IPR001841">
    <property type="entry name" value="Znf_RING"/>
</dbReference>
<evidence type="ECO:0000256" key="5">
    <source>
        <dbReference type="ARBA" id="ARBA00022833"/>
    </source>
</evidence>
<dbReference type="GeneID" id="34520326"/>
<dbReference type="Pfam" id="PF12451">
    <property type="entry name" value="VPS11_C"/>
    <property type="match status" value="1"/>
</dbReference>
<keyword evidence="6 9" id="KW-0653">Protein transport</keyword>
<name>W6MPA9_9ASCO</name>
<gene>
    <name evidence="15" type="ORF">KUCA_T00002919001</name>
</gene>
<dbReference type="STRING" id="1382522.W6MPA9"/>
<dbReference type="GO" id="GO:0061630">
    <property type="term" value="F:ubiquitin protein ligase activity"/>
    <property type="evidence" value="ECO:0007669"/>
    <property type="project" value="UniProtKB-EC"/>
</dbReference>
<dbReference type="InterPro" id="IPR057308">
    <property type="entry name" value="CHCR_PEP5_VPS11"/>
</dbReference>
<dbReference type="InterPro" id="IPR000547">
    <property type="entry name" value="Clathrin_H-chain/VPS_repeat"/>
</dbReference>
<feature type="domain" description="PEP5/VPS11 N-terminal" evidence="14">
    <location>
        <begin position="6"/>
        <end position="329"/>
    </location>
</feature>
<dbReference type="AlphaFoldDB" id="W6MPA9"/>
<comment type="similarity">
    <text evidence="1 9">Belongs to the VPS11 family.</text>
</comment>
<dbReference type="GO" id="GO:0035091">
    <property type="term" value="F:phosphatidylinositol binding"/>
    <property type="evidence" value="ECO:0007669"/>
    <property type="project" value="EnsemblFungi"/>
</dbReference>
<dbReference type="GO" id="GO:0006895">
    <property type="term" value="P:Golgi to endosome transport"/>
    <property type="evidence" value="ECO:0007669"/>
    <property type="project" value="EnsemblFungi"/>
</dbReference>
<dbReference type="GO" id="GO:0032889">
    <property type="term" value="P:regulation of vacuole fusion, non-autophagic"/>
    <property type="evidence" value="ECO:0007669"/>
    <property type="project" value="EnsemblFungi"/>
</dbReference>
<dbReference type="GO" id="GO:0007032">
    <property type="term" value="P:endosome organization"/>
    <property type="evidence" value="ECO:0007669"/>
    <property type="project" value="TreeGrafter"/>
</dbReference>
<evidence type="ECO:0000256" key="8">
    <source>
        <dbReference type="ARBA" id="ARBA00029433"/>
    </source>
</evidence>
<dbReference type="GO" id="GO:0099022">
    <property type="term" value="P:vesicle tethering"/>
    <property type="evidence" value="ECO:0007669"/>
    <property type="project" value="EnsemblFungi"/>
</dbReference>
<reference evidence="15" key="1">
    <citation type="submission" date="2013-12" db="EMBL/GenBank/DDBJ databases">
        <authorList>
            <person name="Genoscope - CEA"/>
        </authorList>
    </citation>
    <scope>NUCLEOTIDE SEQUENCE</scope>
    <source>
        <strain evidence="15">CBS 1993</strain>
    </source>
</reference>
<feature type="repeat" description="CHCR" evidence="10">
    <location>
        <begin position="392"/>
        <end position="549"/>
    </location>
</feature>
<comment type="subcellular location">
    <subcellularLocation>
        <location evidence="8">Endomembrane system</location>
        <topology evidence="8">Peripheral membrane protein</topology>
        <orientation evidence="8">Cytoplasmic side</orientation>
    </subcellularLocation>
    <subcellularLocation>
        <location evidence="9">Vacuole membrane</location>
        <topology evidence="9">Peripheral membrane protein</topology>
        <orientation evidence="9">Cytoplasmic side</orientation>
    </subcellularLocation>
</comment>
<feature type="coiled-coil region" evidence="11">
    <location>
        <begin position="837"/>
        <end position="871"/>
    </location>
</feature>
<dbReference type="SUPFAM" id="SSF69322">
    <property type="entry name" value="Tricorn protease domain 2"/>
    <property type="match status" value="1"/>
</dbReference>
<protein>
    <recommendedName>
        <fullName evidence="9">E3 ubiquitin-protein ligase PEP5</fullName>
        <ecNumber evidence="9">2.3.2.27</ecNumber>
    </recommendedName>
</protein>
<dbReference type="GO" id="GO:0042144">
    <property type="term" value="P:vacuole fusion, non-autophagic"/>
    <property type="evidence" value="ECO:0007669"/>
    <property type="project" value="EnsemblFungi"/>
</dbReference>
<accession>W6MPA9</accession>
<dbReference type="InterPro" id="IPR016528">
    <property type="entry name" value="VPS11"/>
</dbReference>
<evidence type="ECO:0000256" key="11">
    <source>
        <dbReference type="SAM" id="Coils"/>
    </source>
</evidence>
<dbReference type="InterPro" id="IPR057307">
    <property type="entry name" value="PEP5_VPS11_N"/>
</dbReference>
<dbReference type="GO" id="GO:0008270">
    <property type="term" value="F:zinc ion binding"/>
    <property type="evidence" value="ECO:0007669"/>
    <property type="project" value="UniProtKB-KW"/>
</dbReference>
<feature type="domain" description="Vacuolar protein sorting protein 11 C-terminal" evidence="12">
    <location>
        <begin position="934"/>
        <end position="977"/>
    </location>
</feature>
<feature type="domain" description="RING-type" evidence="13">
    <location>
        <begin position="880"/>
        <end position="908"/>
    </location>
</feature>
<dbReference type="CDD" id="cd16688">
    <property type="entry name" value="RING-H2_Vps11"/>
    <property type="match status" value="1"/>
</dbReference>
<keyword evidence="11" id="KW-0175">Coiled coil</keyword>
<comment type="catalytic activity">
    <reaction evidence="9">
        <text>S-ubiquitinyl-[E2 ubiquitin-conjugating enzyme]-L-cysteine + [acceptor protein]-L-lysine = [E2 ubiquitin-conjugating enzyme]-L-cysteine + N(6)-ubiquitinyl-[acceptor protein]-L-lysine.</text>
        <dbReference type="EC" id="2.3.2.27"/>
    </reaction>
</comment>
<dbReference type="EC" id="2.3.2.27" evidence="9"/>
<keyword evidence="2 9" id="KW-0813">Transport</keyword>
<evidence type="ECO:0000259" key="13">
    <source>
        <dbReference type="Pfam" id="PF17122"/>
    </source>
</evidence>
<keyword evidence="7 9" id="KW-0472">Membrane</keyword>
<evidence type="ECO:0000259" key="12">
    <source>
        <dbReference type="Pfam" id="PF12451"/>
    </source>
</evidence>
<dbReference type="Pfam" id="PF23341">
    <property type="entry name" value="PEP5_VPS11_N"/>
    <property type="match status" value="1"/>
</dbReference>
<dbReference type="OrthoDB" id="26184at2759"/>
<comment type="subunit">
    <text evidence="9">Component of the homotypic vacuole fusion and vacuole protein sorting (HOPS) complex. Component of the class C core vacuole/endosome tethering (CORVET) complex.</text>
</comment>
<dbReference type="RefSeq" id="XP_022458938.1">
    <property type="nucleotide sequence ID" value="XM_022603210.1"/>
</dbReference>
<dbReference type="PROSITE" id="PS50236">
    <property type="entry name" value="CHCR"/>
    <property type="match status" value="1"/>
</dbReference>
<dbReference type="PIRSF" id="PIRSF007860">
    <property type="entry name" value="VPS11"/>
    <property type="match status" value="1"/>
</dbReference>
<keyword evidence="5" id="KW-0862">Zinc</keyword>
<evidence type="ECO:0000313" key="16">
    <source>
        <dbReference type="Proteomes" id="UP000019384"/>
    </source>
</evidence>
<keyword evidence="9" id="KW-0808">Transferase</keyword>
<dbReference type="HOGENOM" id="CLU_001287_0_0_1"/>
<evidence type="ECO:0000256" key="3">
    <source>
        <dbReference type="ARBA" id="ARBA00022723"/>
    </source>
</evidence>
<dbReference type="Pfam" id="PF23356">
    <property type="entry name" value="TPR_PEP5_VPS11"/>
    <property type="match status" value="2"/>
</dbReference>
<dbReference type="GO" id="GO:0035542">
    <property type="term" value="P:regulation of SNARE complex assembly"/>
    <property type="evidence" value="ECO:0007669"/>
    <property type="project" value="EnsemblFungi"/>
</dbReference>
<keyword evidence="4" id="KW-0863">Zinc-finger</keyword>
<dbReference type="GO" id="GO:0045324">
    <property type="term" value="P:late endosome to vacuole transport"/>
    <property type="evidence" value="ECO:0007669"/>
    <property type="project" value="EnsemblFungi"/>
</dbReference>
<dbReference type="GO" id="GO:0036205">
    <property type="term" value="P:histone catabolic process"/>
    <property type="evidence" value="ECO:0007669"/>
    <property type="project" value="EnsemblFungi"/>
</dbReference>
<keyword evidence="3" id="KW-0479">Metal-binding</keyword>
<reference evidence="15" key="2">
    <citation type="submission" date="2014-02" db="EMBL/GenBank/DDBJ databases">
        <title>Complete DNA sequence of /Kuraishia capsulata/ illustrates novel genomic features among budding yeasts (/Saccharomycotina/).</title>
        <authorList>
            <person name="Morales L."/>
            <person name="Noel B."/>
            <person name="Porcel B."/>
            <person name="Marcet-Houben M."/>
            <person name="Hullo M-F."/>
            <person name="Sacerdot C."/>
            <person name="Tekaia F."/>
            <person name="Leh-Louis V."/>
            <person name="Despons L."/>
            <person name="Khanna V."/>
            <person name="Aury J-M."/>
            <person name="Barbe V."/>
            <person name="Couloux A."/>
            <person name="Labadie K."/>
            <person name="Pelletier E."/>
            <person name="Souciet J-L."/>
            <person name="Boekhout T."/>
            <person name="Gabaldon T."/>
            <person name="Wincker P."/>
            <person name="Dujon B."/>
        </authorList>
    </citation>
    <scope>NUCLEOTIDE SEQUENCE</scope>
    <source>
        <strain evidence="15">CBS 1993</strain>
    </source>
</reference>
<organism evidence="15 16">
    <name type="scientific">Kuraishia capsulata CBS 1993</name>
    <dbReference type="NCBI Taxonomy" id="1382522"/>
    <lineage>
        <taxon>Eukaryota</taxon>
        <taxon>Fungi</taxon>
        <taxon>Dikarya</taxon>
        <taxon>Ascomycota</taxon>
        <taxon>Saccharomycotina</taxon>
        <taxon>Pichiomycetes</taxon>
        <taxon>Pichiales</taxon>
        <taxon>Pichiaceae</taxon>
        <taxon>Kuraishia</taxon>
    </lineage>
</organism>
<evidence type="ECO:0000256" key="6">
    <source>
        <dbReference type="ARBA" id="ARBA00022927"/>
    </source>
</evidence>
<evidence type="ECO:0000256" key="7">
    <source>
        <dbReference type="ARBA" id="ARBA00023136"/>
    </source>
</evidence>
<dbReference type="GO" id="GO:0005829">
    <property type="term" value="C:cytosol"/>
    <property type="evidence" value="ECO:0007669"/>
    <property type="project" value="GOC"/>
</dbReference>
<dbReference type="PANTHER" id="PTHR23323:SF24">
    <property type="entry name" value="VACUOLAR PROTEIN SORTING-ASSOCIATED PROTEIN 11 HOMOLOG"/>
    <property type="match status" value="1"/>
</dbReference>
<evidence type="ECO:0000256" key="10">
    <source>
        <dbReference type="PROSITE-ProRule" id="PRU01006"/>
    </source>
</evidence>